<organism evidence="7 8">
    <name type="scientific">Clostridium thailandense</name>
    <dbReference type="NCBI Taxonomy" id="2794346"/>
    <lineage>
        <taxon>Bacteria</taxon>
        <taxon>Bacillati</taxon>
        <taxon>Bacillota</taxon>
        <taxon>Clostridia</taxon>
        <taxon>Eubacteriales</taxon>
        <taxon>Clostridiaceae</taxon>
        <taxon>Clostridium</taxon>
    </lineage>
</organism>
<dbReference type="Pfam" id="PF25989">
    <property type="entry name" value="YknX_C"/>
    <property type="match status" value="1"/>
</dbReference>
<dbReference type="GO" id="GO:0030313">
    <property type="term" value="C:cell envelope"/>
    <property type="evidence" value="ECO:0007669"/>
    <property type="project" value="UniProtKB-SubCell"/>
</dbReference>
<evidence type="ECO:0000256" key="1">
    <source>
        <dbReference type="ARBA" id="ARBA00004196"/>
    </source>
</evidence>
<evidence type="ECO:0000259" key="5">
    <source>
        <dbReference type="Pfam" id="PF25881"/>
    </source>
</evidence>
<feature type="coiled-coil region" evidence="3">
    <location>
        <begin position="90"/>
        <end position="117"/>
    </location>
</feature>
<protein>
    <submittedName>
        <fullName evidence="7">HlyD family efflux transporter periplasmic adaptor subunit</fullName>
    </submittedName>
</protein>
<keyword evidence="8" id="KW-1185">Reference proteome</keyword>
<gene>
    <name evidence="7" type="ORF">I6U48_10945</name>
</gene>
<evidence type="ECO:0000256" key="4">
    <source>
        <dbReference type="SAM" id="SignalP"/>
    </source>
</evidence>
<feature type="domain" description="YbhG-like alpha-helical hairpin" evidence="5">
    <location>
        <begin position="88"/>
        <end position="204"/>
    </location>
</feature>
<reference evidence="7" key="1">
    <citation type="submission" date="2020-12" db="EMBL/GenBank/DDBJ databases">
        <title>Clostridium thailandense sp. nov., a novel acetogenic bacterium isolated from peat land soil in Thailand.</title>
        <authorList>
            <person name="Chaikitkaew S."/>
            <person name="Birkeland N.K."/>
        </authorList>
    </citation>
    <scope>NUCLEOTIDE SEQUENCE</scope>
    <source>
        <strain evidence="7">PL3</strain>
    </source>
</reference>
<name>A0A949WR06_9CLOT</name>
<dbReference type="AlphaFoldDB" id="A0A949WR06"/>
<comment type="caution">
    <text evidence="7">The sequence shown here is derived from an EMBL/GenBank/DDBJ whole genome shotgun (WGS) entry which is preliminary data.</text>
</comment>
<dbReference type="Pfam" id="PF25881">
    <property type="entry name" value="HH_YBHG"/>
    <property type="match status" value="1"/>
</dbReference>
<dbReference type="EMBL" id="JAEEGC010000045">
    <property type="protein sequence ID" value="MBV7273425.1"/>
    <property type="molecule type" value="Genomic_DNA"/>
</dbReference>
<accession>A0A949WR06</accession>
<dbReference type="InterPro" id="IPR050465">
    <property type="entry name" value="UPF0194_transport"/>
</dbReference>
<keyword evidence="4" id="KW-0732">Signal</keyword>
<comment type="subcellular location">
    <subcellularLocation>
        <location evidence="1">Cell envelope</location>
    </subcellularLocation>
</comment>
<dbReference type="RefSeq" id="WP_218320494.1">
    <property type="nucleotide sequence ID" value="NZ_JAEEGC010000045.1"/>
</dbReference>
<feature type="domain" description="YknX-like C-terminal permuted SH3-like" evidence="6">
    <location>
        <begin position="344"/>
        <end position="409"/>
    </location>
</feature>
<dbReference type="InterPro" id="IPR059052">
    <property type="entry name" value="HH_YbhG-like"/>
</dbReference>
<evidence type="ECO:0000256" key="3">
    <source>
        <dbReference type="SAM" id="Coils"/>
    </source>
</evidence>
<evidence type="ECO:0000256" key="2">
    <source>
        <dbReference type="ARBA" id="ARBA00023054"/>
    </source>
</evidence>
<proteinExistence type="predicted"/>
<dbReference type="InterPro" id="IPR058637">
    <property type="entry name" value="YknX-like_C"/>
</dbReference>
<dbReference type="PANTHER" id="PTHR32347">
    <property type="entry name" value="EFFLUX SYSTEM COMPONENT YKNX-RELATED"/>
    <property type="match status" value="1"/>
</dbReference>
<sequence length="410" mass="43910">MKSKKAVLVIGAIITCTFAALAYVKLQGGQKVETTVVAKGEIKQYVEDTATVKSSGKQTVYIEGSGKINSIKVSVGSSVKKGDVLLTMDKGDLELKLQDANAKIEAAKAELQGTDISNSVNKIEIAQAAVDVAKVTYEAAARDLNNKKKLYASGSISKQELNNSEDEYKNAEAALKSANYQLEDIKGGTPDYVKSQYLAQIEQSVILRDSVTRDLEKQQVVAPVDGVILEKMVDKNAPGTAGTAAFLIGDTKSLELEANILSDDVYKVKIGNEVEVSGKAIGSSLIKGKVIKIAPEAKEITSSLGVNQKRVPVTIEISGDLTLLKPDYDLDIKIVTEAKNNTLIVPDSALFDYKGSTCVFVVDSGKAIIRQVKKGIESEKIIEIVGGLKSGEKILSNPDNNIKEGMKIKL</sequence>
<feature type="chain" id="PRO_5038061254" evidence="4">
    <location>
        <begin position="23"/>
        <end position="410"/>
    </location>
</feature>
<evidence type="ECO:0000313" key="8">
    <source>
        <dbReference type="Proteomes" id="UP000694308"/>
    </source>
</evidence>
<evidence type="ECO:0000313" key="7">
    <source>
        <dbReference type="EMBL" id="MBV7273425.1"/>
    </source>
</evidence>
<dbReference type="Proteomes" id="UP000694308">
    <property type="component" value="Unassembled WGS sequence"/>
</dbReference>
<evidence type="ECO:0000259" key="6">
    <source>
        <dbReference type="Pfam" id="PF25989"/>
    </source>
</evidence>
<dbReference type="PANTHER" id="PTHR32347:SF14">
    <property type="entry name" value="EFFLUX SYSTEM COMPONENT YKNX-RELATED"/>
    <property type="match status" value="1"/>
</dbReference>
<feature type="signal peptide" evidence="4">
    <location>
        <begin position="1"/>
        <end position="22"/>
    </location>
</feature>
<keyword evidence="2 3" id="KW-0175">Coiled coil</keyword>